<accession>A0A956SC45</accession>
<protein>
    <submittedName>
        <fullName evidence="1">Uncharacterized protein</fullName>
    </submittedName>
</protein>
<evidence type="ECO:0000313" key="2">
    <source>
        <dbReference type="Proteomes" id="UP000739538"/>
    </source>
</evidence>
<gene>
    <name evidence="1" type="ORF">KDA27_04070</name>
</gene>
<organism evidence="1 2">
    <name type="scientific">Eiseniibacteriota bacterium</name>
    <dbReference type="NCBI Taxonomy" id="2212470"/>
    <lineage>
        <taxon>Bacteria</taxon>
        <taxon>Candidatus Eiseniibacteriota</taxon>
    </lineage>
</organism>
<reference evidence="1" key="1">
    <citation type="submission" date="2020-04" db="EMBL/GenBank/DDBJ databases">
        <authorList>
            <person name="Zhang T."/>
        </authorList>
    </citation>
    <scope>NUCLEOTIDE SEQUENCE</scope>
    <source>
        <strain evidence="1">HKST-UBA02</strain>
    </source>
</reference>
<reference evidence="1" key="2">
    <citation type="journal article" date="2021" name="Microbiome">
        <title>Successional dynamics and alternative stable states in a saline activated sludge microbial community over 9 years.</title>
        <authorList>
            <person name="Wang Y."/>
            <person name="Ye J."/>
            <person name="Ju F."/>
            <person name="Liu L."/>
            <person name="Boyd J.A."/>
            <person name="Deng Y."/>
            <person name="Parks D.H."/>
            <person name="Jiang X."/>
            <person name="Yin X."/>
            <person name="Woodcroft B.J."/>
            <person name="Tyson G.W."/>
            <person name="Hugenholtz P."/>
            <person name="Polz M.F."/>
            <person name="Zhang T."/>
        </authorList>
    </citation>
    <scope>NUCLEOTIDE SEQUENCE</scope>
    <source>
        <strain evidence="1">HKST-UBA02</strain>
    </source>
</reference>
<dbReference type="Proteomes" id="UP000739538">
    <property type="component" value="Unassembled WGS sequence"/>
</dbReference>
<sequence length="182" mass="20622">MNREECILFSGAAAGAEAEFGASAERHGVEEVNFSFEGHKDARTRGIRKLNHEELLQGDVSLAYVSKLMHRNYHDTPLFKKVLQTIWHQVNAGQEVYVIGKILEDNTVKGGTGWAAEFAKICNKPLFVFDQDQDGWFRWVGTEWKSHPEPVITHLHFTGTGTRFLQENGKKAIESLMDRSFS</sequence>
<evidence type="ECO:0000313" key="1">
    <source>
        <dbReference type="EMBL" id="MCA9754956.1"/>
    </source>
</evidence>
<comment type="caution">
    <text evidence="1">The sequence shown here is derived from an EMBL/GenBank/DDBJ whole genome shotgun (WGS) entry which is preliminary data.</text>
</comment>
<name>A0A956SC45_UNCEI</name>
<dbReference type="EMBL" id="JAGQHS010000013">
    <property type="protein sequence ID" value="MCA9754956.1"/>
    <property type="molecule type" value="Genomic_DNA"/>
</dbReference>
<proteinExistence type="predicted"/>
<dbReference type="AlphaFoldDB" id="A0A956SC45"/>